<accession>A0A016UIT0</accession>
<organism evidence="1 2">
    <name type="scientific">Ancylostoma ceylanicum</name>
    <dbReference type="NCBI Taxonomy" id="53326"/>
    <lineage>
        <taxon>Eukaryota</taxon>
        <taxon>Metazoa</taxon>
        <taxon>Ecdysozoa</taxon>
        <taxon>Nematoda</taxon>
        <taxon>Chromadorea</taxon>
        <taxon>Rhabditida</taxon>
        <taxon>Rhabditina</taxon>
        <taxon>Rhabditomorpha</taxon>
        <taxon>Strongyloidea</taxon>
        <taxon>Ancylostomatidae</taxon>
        <taxon>Ancylostomatinae</taxon>
        <taxon>Ancylostoma</taxon>
    </lineage>
</organism>
<dbReference type="AlphaFoldDB" id="A0A016UIT0"/>
<evidence type="ECO:0000313" key="2">
    <source>
        <dbReference type="Proteomes" id="UP000024635"/>
    </source>
</evidence>
<keyword evidence="2" id="KW-1185">Reference proteome</keyword>
<dbReference type="Proteomes" id="UP000024635">
    <property type="component" value="Unassembled WGS sequence"/>
</dbReference>
<gene>
    <name evidence="1" type="primary">Acey_s0038.g3606</name>
    <name evidence="1" type="ORF">Y032_0038g3606</name>
</gene>
<dbReference type="EMBL" id="JARK01001374">
    <property type="protein sequence ID" value="EYC15050.1"/>
    <property type="molecule type" value="Genomic_DNA"/>
</dbReference>
<comment type="caution">
    <text evidence="1">The sequence shown here is derived from an EMBL/GenBank/DDBJ whole genome shotgun (WGS) entry which is preliminary data.</text>
</comment>
<name>A0A016UIT0_9BILA</name>
<sequence length="69" mass="7900">MKSLSIPAIRTLLFNNYYGYGCRAKLMDTNPSRWCFKLGNVRRSTRSPVYKSVQVILSSFGQRCAVVYS</sequence>
<protein>
    <submittedName>
        <fullName evidence="1">Uncharacterized protein</fullName>
    </submittedName>
</protein>
<proteinExistence type="predicted"/>
<evidence type="ECO:0000313" key="1">
    <source>
        <dbReference type="EMBL" id="EYC15050.1"/>
    </source>
</evidence>
<reference evidence="2" key="1">
    <citation type="journal article" date="2015" name="Nat. Genet.">
        <title>The genome and transcriptome of the zoonotic hookworm Ancylostoma ceylanicum identify infection-specific gene families.</title>
        <authorList>
            <person name="Schwarz E.M."/>
            <person name="Hu Y."/>
            <person name="Antoshechkin I."/>
            <person name="Miller M.M."/>
            <person name="Sternberg P.W."/>
            <person name="Aroian R.V."/>
        </authorList>
    </citation>
    <scope>NUCLEOTIDE SEQUENCE</scope>
    <source>
        <strain evidence="2">HY135</strain>
    </source>
</reference>